<dbReference type="EMBL" id="UGIF01000002">
    <property type="protein sequence ID" value="STP28454.1"/>
    <property type="molecule type" value="Genomic_DNA"/>
</dbReference>
<evidence type="ECO:0000313" key="3">
    <source>
        <dbReference type="Proteomes" id="UP000254070"/>
    </source>
</evidence>
<keyword evidence="1" id="KW-0175">Coiled coil</keyword>
<evidence type="ECO:0008006" key="4">
    <source>
        <dbReference type="Google" id="ProtNLM"/>
    </source>
</evidence>
<reference evidence="2 3" key="1">
    <citation type="submission" date="2018-06" db="EMBL/GenBank/DDBJ databases">
        <authorList>
            <consortium name="Pathogen Informatics"/>
            <person name="Doyle S."/>
        </authorList>
    </citation>
    <scope>NUCLEOTIDE SEQUENCE [LARGE SCALE GENOMIC DNA]</scope>
    <source>
        <strain evidence="2 3">NCTC8129</strain>
    </source>
</reference>
<dbReference type="AlphaFoldDB" id="A0A377KJ51"/>
<sequence>MILGIFISTGSAIYADENVNEETRLEEQKKQAVEELKFYLEEAGHIDPTTKQYIPTDFVAIKAKSEIPGEEGLAGKFVFDNYVIPSMTRDLTKYVTCIVVNSLPFGGVIWDALQGENAMQILINALASKDYDKAVDILLEKAKKTLSSSQLLKFNVATIAAGIAINAISCWGN</sequence>
<organism evidence="2 3">
    <name type="scientific">Enterococcus durans</name>
    <dbReference type="NCBI Taxonomy" id="53345"/>
    <lineage>
        <taxon>Bacteria</taxon>
        <taxon>Bacillati</taxon>
        <taxon>Bacillota</taxon>
        <taxon>Bacilli</taxon>
        <taxon>Lactobacillales</taxon>
        <taxon>Enterococcaceae</taxon>
        <taxon>Enterococcus</taxon>
    </lineage>
</organism>
<protein>
    <recommendedName>
        <fullName evidence="4">Streptococcin A-M57</fullName>
    </recommendedName>
</protein>
<name>A0A377KJ51_9ENTE</name>
<dbReference type="RefSeq" id="WP_258863773.1">
    <property type="nucleotide sequence ID" value="NZ_CABGIZ010000001.1"/>
</dbReference>
<gene>
    <name evidence="2" type="ORF">NCTC8129_00584</name>
</gene>
<evidence type="ECO:0000256" key="1">
    <source>
        <dbReference type="SAM" id="Coils"/>
    </source>
</evidence>
<evidence type="ECO:0000313" key="2">
    <source>
        <dbReference type="EMBL" id="STP28454.1"/>
    </source>
</evidence>
<accession>A0A377KJ51</accession>
<dbReference type="Proteomes" id="UP000254070">
    <property type="component" value="Unassembled WGS sequence"/>
</dbReference>
<feature type="coiled-coil region" evidence="1">
    <location>
        <begin position="15"/>
        <end position="42"/>
    </location>
</feature>
<proteinExistence type="predicted"/>